<accession>A0A9W8ZLD3</accession>
<dbReference type="Proteomes" id="UP001140510">
    <property type="component" value="Unassembled WGS sequence"/>
</dbReference>
<proteinExistence type="predicted"/>
<evidence type="ECO:0008006" key="5">
    <source>
        <dbReference type="Google" id="ProtNLM"/>
    </source>
</evidence>
<organism evidence="3 4">
    <name type="scientific">Didymella pomorum</name>
    <dbReference type="NCBI Taxonomy" id="749634"/>
    <lineage>
        <taxon>Eukaryota</taxon>
        <taxon>Fungi</taxon>
        <taxon>Dikarya</taxon>
        <taxon>Ascomycota</taxon>
        <taxon>Pezizomycotina</taxon>
        <taxon>Dothideomycetes</taxon>
        <taxon>Pleosporomycetidae</taxon>
        <taxon>Pleosporales</taxon>
        <taxon>Pleosporineae</taxon>
        <taxon>Didymellaceae</taxon>
        <taxon>Didymella</taxon>
    </lineage>
</organism>
<evidence type="ECO:0000313" key="3">
    <source>
        <dbReference type="EMBL" id="KAJ4408567.1"/>
    </source>
</evidence>
<dbReference type="InterPro" id="IPR008928">
    <property type="entry name" value="6-hairpin_glycosidase_sf"/>
</dbReference>
<name>A0A9W8ZLD3_9PLEO</name>
<sequence length="790" mass="83962">MSSKATIFGSNGTITLKGNSTTPTVILLDYGHNVEGFPTFEIVSASGNVSGFKIRYSETKAVLESNSNIQSDGPTGLAAAMDSYRVNIYRNISGPTNHTNRLIQGGFRYQELSLATAGELVLATVGVKPTTSTTPITSLPGSFECSDKDLTRIWNVGARTIQLNEIPANSIPEFWEVTSEGSYVDSQAPQSLFGAAYSALMAYEVGFEVKPIYGGFSFSVLADTLNSGIYIWVNIDNGTVSANAGTTESVTSGLLAQSALNKTLTMDEWHNVTAVVNLTDISVSIDSVEILKFTQTASFYGSFGLGAALGQSAMFKNLNATTLTRTPIYSSALTESTFLSDFLMGTNPLNTTVDGSKRDRIAYTGDLDVAVGATMASTYGTEYIRGTLDLFASYQLTPGFFVPTAKIQQEPLAQPVDANITGLIGYSFNLLCAVSDFYLKTGDITVAEYWAPRIVKMLDWADSQTLPENRLFNVSNPAFGGDWDYYDPVQAGVSTKFNILYAYTLQSCMRLLADANVDTAPYTTRLEQLRGAINTHLWSPSLGAYVVSPSIPGFGQDSNALAILAGVTSTNSTQNRTAAVLTALSSLSTPHGPRAFSNETIQAGFRDLISPYASSYHLRALLSSSAPDSSILNLLKTLWAPMADPQNANYTGCFWETLGPDGTPGLGDITSLCHAWGAGPTSELSAYVLGVRPTSPGYKTWVFEPRTLGLEWAKGKVPVLGGVIEVAWNAKGGRLTRVEVAAPEGMEGLVKLAGSGGWKVDGESVGGGNGTIQIAGGKKVVLTSECGALG</sequence>
<dbReference type="InterPro" id="IPR035396">
    <property type="entry name" value="Bac_rhamnosid6H"/>
</dbReference>
<dbReference type="PANTHER" id="PTHR34987:SF4">
    <property type="entry name" value="ALPHA-L-RHAMNOSIDASE C-TERMINAL DOMAIN-CONTAINING PROTEIN"/>
    <property type="match status" value="1"/>
</dbReference>
<protein>
    <recommendedName>
        <fullName evidence="5">Alpha-L-rhamnosidase</fullName>
    </recommendedName>
</protein>
<keyword evidence="4" id="KW-1185">Reference proteome</keyword>
<dbReference type="Gene3D" id="2.60.120.560">
    <property type="entry name" value="Exo-inulinase, domain 1"/>
    <property type="match status" value="1"/>
</dbReference>
<evidence type="ECO:0000313" key="4">
    <source>
        <dbReference type="Proteomes" id="UP001140510"/>
    </source>
</evidence>
<dbReference type="InterPro" id="IPR035398">
    <property type="entry name" value="Bac_rhamnosid_C"/>
</dbReference>
<reference evidence="3" key="1">
    <citation type="submission" date="2022-10" db="EMBL/GenBank/DDBJ databases">
        <title>Tapping the CABI collections for fungal endophytes: first genome assemblies for Collariella, Neodidymelliopsis, Ascochyta clinopodiicola, Didymella pomorum, Didymosphaeria variabile, Neocosmospora piperis and Neocucurbitaria cava.</title>
        <authorList>
            <person name="Hill R."/>
        </authorList>
    </citation>
    <scope>NUCLEOTIDE SEQUENCE</scope>
    <source>
        <strain evidence="3">IMI 355091</strain>
    </source>
</reference>
<dbReference type="Pfam" id="PF17389">
    <property type="entry name" value="Bac_rhamnosid6H"/>
    <property type="match status" value="1"/>
</dbReference>
<dbReference type="AlphaFoldDB" id="A0A9W8ZLD3"/>
<dbReference type="Gene3D" id="2.60.420.10">
    <property type="entry name" value="Maltose phosphorylase, domain 3"/>
    <property type="match status" value="1"/>
</dbReference>
<dbReference type="Gene3D" id="1.50.10.10">
    <property type="match status" value="1"/>
</dbReference>
<feature type="domain" description="Alpha-L-rhamnosidase C-terminal" evidence="2">
    <location>
        <begin position="690"/>
        <end position="760"/>
    </location>
</feature>
<dbReference type="PANTHER" id="PTHR34987">
    <property type="entry name" value="C, PUTATIVE (AFU_ORTHOLOGUE AFUA_3G02880)-RELATED"/>
    <property type="match status" value="1"/>
</dbReference>
<dbReference type="EMBL" id="JAPEVA010000015">
    <property type="protein sequence ID" value="KAJ4408567.1"/>
    <property type="molecule type" value="Genomic_DNA"/>
</dbReference>
<dbReference type="OrthoDB" id="10036721at2759"/>
<evidence type="ECO:0000259" key="1">
    <source>
        <dbReference type="Pfam" id="PF17389"/>
    </source>
</evidence>
<feature type="domain" description="Alpha-L-rhamnosidase six-hairpin glycosidase" evidence="1">
    <location>
        <begin position="347"/>
        <end position="583"/>
    </location>
</feature>
<evidence type="ECO:0000259" key="2">
    <source>
        <dbReference type="Pfam" id="PF17390"/>
    </source>
</evidence>
<comment type="caution">
    <text evidence="3">The sequence shown here is derived from an EMBL/GenBank/DDBJ whole genome shotgun (WGS) entry which is preliminary data.</text>
</comment>
<dbReference type="InterPro" id="IPR012341">
    <property type="entry name" value="6hp_glycosidase-like_sf"/>
</dbReference>
<dbReference type="SUPFAM" id="SSF48208">
    <property type="entry name" value="Six-hairpin glycosidases"/>
    <property type="match status" value="1"/>
</dbReference>
<gene>
    <name evidence="3" type="ORF">N0V91_003219</name>
</gene>
<dbReference type="GO" id="GO:0003824">
    <property type="term" value="F:catalytic activity"/>
    <property type="evidence" value="ECO:0007669"/>
    <property type="project" value="UniProtKB-ARBA"/>
</dbReference>
<dbReference type="GO" id="GO:0005975">
    <property type="term" value="P:carbohydrate metabolic process"/>
    <property type="evidence" value="ECO:0007669"/>
    <property type="project" value="InterPro"/>
</dbReference>
<dbReference type="Pfam" id="PF17390">
    <property type="entry name" value="Bac_rhamnosid_C"/>
    <property type="match status" value="1"/>
</dbReference>